<evidence type="ECO:0000256" key="2">
    <source>
        <dbReference type="ARBA" id="ARBA00023235"/>
    </source>
</evidence>
<dbReference type="GO" id="GO:0009052">
    <property type="term" value="P:pentose-phosphate shunt, non-oxidative branch"/>
    <property type="evidence" value="ECO:0007669"/>
    <property type="project" value="UniProtKB-UniRule"/>
</dbReference>
<keyword evidence="2 3" id="KW-0413">Isomerase</keyword>
<dbReference type="InterPro" id="IPR004788">
    <property type="entry name" value="Ribose5P_isomerase_type_A"/>
</dbReference>
<dbReference type="Gene3D" id="3.40.50.1360">
    <property type="match status" value="1"/>
</dbReference>
<dbReference type="AlphaFoldDB" id="A0A7C8GR19"/>
<comment type="caution">
    <text evidence="4">The sequence shown here is derived from an EMBL/GenBank/DDBJ whole genome shotgun (WGS) entry which is preliminary data.</text>
</comment>
<proteinExistence type="inferred from homology"/>
<dbReference type="InterPro" id="IPR050262">
    <property type="entry name" value="Ribose-5P_isomerase"/>
</dbReference>
<feature type="binding site" evidence="3">
    <location>
        <begin position="97"/>
        <end position="100"/>
    </location>
    <ligand>
        <name>substrate</name>
    </ligand>
</feature>
<evidence type="ECO:0000313" key="5">
    <source>
        <dbReference type="Proteomes" id="UP000480246"/>
    </source>
</evidence>
<dbReference type="OrthoDB" id="5870696at2"/>
<dbReference type="InterPro" id="IPR037171">
    <property type="entry name" value="NagB/RpiA_transferase-like"/>
</dbReference>
<evidence type="ECO:0000313" key="4">
    <source>
        <dbReference type="EMBL" id="KAB8126178.1"/>
    </source>
</evidence>
<dbReference type="FunFam" id="3.40.50.1360:FF:000001">
    <property type="entry name" value="Ribose-5-phosphate isomerase A"/>
    <property type="match status" value="1"/>
</dbReference>
<feature type="binding site" evidence="3">
    <location>
        <position position="124"/>
    </location>
    <ligand>
        <name>substrate</name>
    </ligand>
</feature>
<dbReference type="CDD" id="cd01398">
    <property type="entry name" value="RPI_A"/>
    <property type="match status" value="1"/>
</dbReference>
<evidence type="ECO:0000256" key="3">
    <source>
        <dbReference type="HAMAP-Rule" id="MF_00170"/>
    </source>
</evidence>
<comment type="catalytic activity">
    <reaction evidence="1 3">
        <text>aldehydo-D-ribose 5-phosphate = D-ribulose 5-phosphate</text>
        <dbReference type="Rhea" id="RHEA:14657"/>
        <dbReference type="ChEBI" id="CHEBI:58121"/>
        <dbReference type="ChEBI" id="CHEBI:58273"/>
        <dbReference type="EC" id="5.3.1.6"/>
    </reaction>
</comment>
<organism evidence="4 5">
    <name type="scientific">Gracilibacillus oryzae</name>
    <dbReference type="NCBI Taxonomy" id="1672701"/>
    <lineage>
        <taxon>Bacteria</taxon>
        <taxon>Bacillati</taxon>
        <taxon>Bacillota</taxon>
        <taxon>Bacilli</taxon>
        <taxon>Bacillales</taxon>
        <taxon>Bacillaceae</taxon>
        <taxon>Gracilibacillus</taxon>
    </lineage>
</organism>
<dbReference type="NCBIfam" id="NF001924">
    <property type="entry name" value="PRK00702.1"/>
    <property type="match status" value="1"/>
</dbReference>
<comment type="similarity">
    <text evidence="3">Belongs to the ribose 5-phosphate isomerase family.</text>
</comment>
<dbReference type="PANTHER" id="PTHR43748:SF3">
    <property type="entry name" value="RIBOSE-5-PHOSPHATE ISOMERASE 3, CHLOROPLASTIC-RELATED"/>
    <property type="match status" value="1"/>
</dbReference>
<sequence length="227" mass="24879">MNNSDQLKHNVAKEAVKYVKDGMKLGLGSGSTMYFFMKELGERVSNGLKVIGIPTSNKTAEWAKEFNVPLADFSQIQELDLAIDGADEVDPNLQLIKGGGGALLREKVVAAAAKEFLVIADESKVVENLGKFPLPIEVIPFGWEVTANKITALGCELALRKVNDQIYITDNGNYILDCKFGRIQDPEKLNRELQSIVGIVENGLFINIASKVLISNPEQVKVMEKGQ</sequence>
<dbReference type="NCBIfam" id="TIGR00021">
    <property type="entry name" value="rpiA"/>
    <property type="match status" value="1"/>
</dbReference>
<comment type="pathway">
    <text evidence="3">Carbohydrate degradation; pentose phosphate pathway; D-ribose 5-phosphate from D-ribulose 5-phosphate (non-oxidative stage): step 1/1.</text>
</comment>
<comment type="function">
    <text evidence="3">Catalyzes the reversible conversion of ribose-5-phosphate to ribulose 5-phosphate.</text>
</comment>
<dbReference type="RefSeq" id="WP_153406738.1">
    <property type="nucleotide sequence ID" value="NZ_ML762451.1"/>
</dbReference>
<dbReference type="HAMAP" id="MF_00170">
    <property type="entry name" value="Rib_5P_isom_A"/>
    <property type="match status" value="1"/>
</dbReference>
<comment type="subunit">
    <text evidence="3">Homodimer.</text>
</comment>
<name>A0A7C8GR19_9BACI</name>
<dbReference type="Gene3D" id="3.30.70.260">
    <property type="match status" value="1"/>
</dbReference>
<feature type="binding site" evidence="3">
    <location>
        <begin position="84"/>
        <end position="87"/>
    </location>
    <ligand>
        <name>substrate</name>
    </ligand>
</feature>
<dbReference type="SUPFAM" id="SSF100950">
    <property type="entry name" value="NagB/RpiA/CoA transferase-like"/>
    <property type="match status" value="1"/>
</dbReference>
<accession>A0A7C8GR19</accession>
<feature type="binding site" evidence="3">
    <location>
        <begin position="29"/>
        <end position="32"/>
    </location>
    <ligand>
        <name>substrate</name>
    </ligand>
</feature>
<dbReference type="Proteomes" id="UP000480246">
    <property type="component" value="Unassembled WGS sequence"/>
</dbReference>
<evidence type="ECO:0000256" key="1">
    <source>
        <dbReference type="ARBA" id="ARBA00001713"/>
    </source>
</evidence>
<gene>
    <name evidence="3 4" type="primary">rpiA</name>
    <name evidence="4" type="ORF">F9U64_20490</name>
</gene>
<dbReference type="Pfam" id="PF06026">
    <property type="entry name" value="Rib_5-P_isom_A"/>
    <property type="match status" value="1"/>
</dbReference>
<feature type="active site" description="Proton acceptor" evidence="3">
    <location>
        <position position="106"/>
    </location>
</feature>
<protein>
    <recommendedName>
        <fullName evidence="3">Ribose-5-phosphate isomerase A</fullName>
        <ecNumber evidence="3">5.3.1.6</ecNumber>
    </recommendedName>
    <alternativeName>
        <fullName evidence="3">Phosphoriboisomerase A</fullName>
        <shortName evidence="3">PRI</shortName>
    </alternativeName>
</protein>
<dbReference type="GO" id="GO:0004751">
    <property type="term" value="F:ribose-5-phosphate isomerase activity"/>
    <property type="evidence" value="ECO:0007669"/>
    <property type="project" value="UniProtKB-UniRule"/>
</dbReference>
<dbReference type="UniPathway" id="UPA00115">
    <property type="reaction ID" value="UER00412"/>
</dbReference>
<dbReference type="EMBL" id="WEID01000114">
    <property type="protein sequence ID" value="KAB8126178.1"/>
    <property type="molecule type" value="Genomic_DNA"/>
</dbReference>
<dbReference type="InterPro" id="IPR020672">
    <property type="entry name" value="Ribose5P_isomerase_typA_subgr"/>
</dbReference>
<dbReference type="EC" id="5.3.1.6" evidence="3"/>
<keyword evidence="5" id="KW-1185">Reference proteome</keyword>
<dbReference type="PANTHER" id="PTHR43748">
    <property type="entry name" value="RIBOSE-5-PHOSPHATE ISOMERASE 3, CHLOROPLASTIC-RELATED"/>
    <property type="match status" value="1"/>
</dbReference>
<dbReference type="SUPFAM" id="SSF75445">
    <property type="entry name" value="D-ribose-5-phosphate isomerase (RpiA), lid domain"/>
    <property type="match status" value="1"/>
</dbReference>
<reference evidence="4 5" key="1">
    <citation type="submission" date="2019-10" db="EMBL/GenBank/DDBJ databases">
        <title>Gracilibacillus sp. nov. isolated from rice seeds.</title>
        <authorList>
            <person name="He S."/>
        </authorList>
    </citation>
    <scope>NUCLEOTIDE SEQUENCE [LARGE SCALE GENOMIC DNA]</scope>
    <source>
        <strain evidence="4 5">TD8</strain>
    </source>
</reference>